<gene>
    <name evidence="3" type="ORF">RV15_GL002005</name>
</gene>
<dbReference type="InterPro" id="IPR011032">
    <property type="entry name" value="GroES-like_sf"/>
</dbReference>
<dbReference type="PANTHER" id="PTHR43482:SF1">
    <property type="entry name" value="PROTEIN AST1-RELATED"/>
    <property type="match status" value="1"/>
</dbReference>
<organism evidence="3 4">
    <name type="scientific">Enterococcus silesiacus</name>
    <dbReference type="NCBI Taxonomy" id="332949"/>
    <lineage>
        <taxon>Bacteria</taxon>
        <taxon>Bacillati</taxon>
        <taxon>Bacillota</taxon>
        <taxon>Bacilli</taxon>
        <taxon>Lactobacillales</taxon>
        <taxon>Enterococcaceae</taxon>
        <taxon>Enterococcus</taxon>
    </lineage>
</organism>
<dbReference type="Gene3D" id="3.40.50.720">
    <property type="entry name" value="NAD(P)-binding Rossmann-like Domain"/>
    <property type="match status" value="1"/>
</dbReference>
<dbReference type="InterPro" id="IPR020843">
    <property type="entry name" value="ER"/>
</dbReference>
<dbReference type="Gene3D" id="3.90.180.10">
    <property type="entry name" value="Medium-chain alcohol dehydrogenases, catalytic domain"/>
    <property type="match status" value="1"/>
</dbReference>
<dbReference type="NCBIfam" id="TIGR02817">
    <property type="entry name" value="adh_fam_1"/>
    <property type="match status" value="1"/>
</dbReference>
<dbReference type="PANTHER" id="PTHR43482">
    <property type="entry name" value="PROTEIN AST1-RELATED"/>
    <property type="match status" value="1"/>
</dbReference>
<dbReference type="GO" id="GO:0016491">
    <property type="term" value="F:oxidoreductase activity"/>
    <property type="evidence" value="ECO:0007669"/>
    <property type="project" value="UniProtKB-KW"/>
</dbReference>
<dbReference type="EMBL" id="JXLC01000029">
    <property type="protein sequence ID" value="OJG87241.1"/>
    <property type="molecule type" value="Genomic_DNA"/>
</dbReference>
<dbReference type="AlphaFoldDB" id="A0AA91GI77"/>
<feature type="domain" description="Enoyl reductase (ER)" evidence="2">
    <location>
        <begin position="15"/>
        <end position="343"/>
    </location>
</feature>
<evidence type="ECO:0000313" key="4">
    <source>
        <dbReference type="Proteomes" id="UP000183039"/>
    </source>
</evidence>
<dbReference type="Pfam" id="PF08240">
    <property type="entry name" value="ADH_N"/>
    <property type="match status" value="1"/>
</dbReference>
<dbReference type="InterPro" id="IPR013154">
    <property type="entry name" value="ADH-like_N"/>
</dbReference>
<dbReference type="SUPFAM" id="SSF50129">
    <property type="entry name" value="GroES-like"/>
    <property type="match status" value="1"/>
</dbReference>
<dbReference type="Pfam" id="PF13602">
    <property type="entry name" value="ADH_zinc_N_2"/>
    <property type="match status" value="1"/>
</dbReference>
<evidence type="ECO:0000313" key="3">
    <source>
        <dbReference type="EMBL" id="OJG87241.1"/>
    </source>
</evidence>
<dbReference type="SMART" id="SM00829">
    <property type="entry name" value="PKS_ER"/>
    <property type="match status" value="1"/>
</dbReference>
<keyword evidence="1" id="KW-0862">Zinc</keyword>
<proteinExistence type="inferred from homology"/>
<dbReference type="InterPro" id="IPR014182">
    <property type="entry name" value="ADH_Zn_typ-1"/>
</dbReference>
<keyword evidence="1" id="KW-0560">Oxidoreductase</keyword>
<reference evidence="3 4" key="1">
    <citation type="submission" date="2014-12" db="EMBL/GenBank/DDBJ databases">
        <title>Draft genome sequences of 29 type strains of Enterococci.</title>
        <authorList>
            <person name="Zhong Z."/>
            <person name="Sun Z."/>
            <person name="Liu W."/>
            <person name="Zhang W."/>
            <person name="Zhang H."/>
        </authorList>
    </citation>
    <scope>NUCLEOTIDE SEQUENCE [LARGE SCALE GENOMIC DNA]</scope>
    <source>
        <strain evidence="3 4">DSM 22801</strain>
    </source>
</reference>
<name>A0AA91GI77_9ENTE</name>
<evidence type="ECO:0000256" key="1">
    <source>
        <dbReference type="RuleBase" id="RU364000"/>
    </source>
</evidence>
<evidence type="ECO:0000259" key="2">
    <source>
        <dbReference type="SMART" id="SM00829"/>
    </source>
</evidence>
<dbReference type="GO" id="GO:0008270">
    <property type="term" value="F:zinc ion binding"/>
    <property type="evidence" value="ECO:0007669"/>
    <property type="project" value="InterPro"/>
</dbReference>
<dbReference type="SUPFAM" id="SSF51735">
    <property type="entry name" value="NAD(P)-binding Rossmann-fold domains"/>
    <property type="match status" value="1"/>
</dbReference>
<dbReference type="InterPro" id="IPR036291">
    <property type="entry name" value="NAD(P)-bd_dom_sf"/>
</dbReference>
<comment type="similarity">
    <text evidence="1">Belongs to the zinc-containing alcohol dehydrogenase family. Quinone oxidoreductase subfamily.</text>
</comment>
<comment type="caution">
    <text evidence="3">The sequence shown here is derived from an EMBL/GenBank/DDBJ whole genome shotgun (WGS) entry which is preliminary data.</text>
</comment>
<protein>
    <recommendedName>
        <fullName evidence="1">Zinc-type alcohol dehydrogenase-like protein</fullName>
    </recommendedName>
</protein>
<dbReference type="InterPro" id="IPR052585">
    <property type="entry name" value="Lipid_raft_assoc_Zn_ADH"/>
</dbReference>
<dbReference type="Proteomes" id="UP000183039">
    <property type="component" value="Unassembled WGS sequence"/>
</dbReference>
<keyword evidence="1" id="KW-0479">Metal-binding</keyword>
<sequence length="355" mass="38654">MGKRMHTDKQMKAAGFFEGLPITNEASFLDESTLIPSPNPHDILVKIKAVSVNPVDLKLRTSTKKQNQLNVLGFDAIGEVASIGAEVKKFTVGDRVFYAGTTKRAGANQEYQLVDEAIAAIAPKNLSDEAAAALPLTSLTAYELLFDKFGLKAQENANQGKTILVINGAGGVGSMLTQLAHWAGLTVYATASPNNFDWLKRNGVDHRLDYHQDLKRSLEELGIQTVDYVAVLFDIVPYFDAVAELIKPFGHIGTIVGLDEALDISRLKNKSVSFDWEYMFAKTDFNYQMETQGAALALIAQLAEEGKITTTVSKVYRNGINAANIKKASTDVEAGHMRGKVVVSGPFNGEIKEVK</sequence>
<accession>A0AA91GI77</accession>
<dbReference type="CDD" id="cd08252">
    <property type="entry name" value="AL_MDR"/>
    <property type="match status" value="1"/>
</dbReference>